<dbReference type="Pfam" id="PF01270">
    <property type="entry name" value="Glyco_hydro_8"/>
    <property type="match status" value="1"/>
</dbReference>
<keyword evidence="2" id="KW-0378">Hydrolase</keyword>
<name>A0A388TBB9_TERA1</name>
<accession>A0A388TBB9</accession>
<dbReference type="InterPro" id="IPR002037">
    <property type="entry name" value="Glyco_hydro_8"/>
</dbReference>
<evidence type="ECO:0000313" key="4">
    <source>
        <dbReference type="EMBL" id="GBR73607.1"/>
    </source>
</evidence>
<gene>
    <name evidence="4" type="ORF">NO1_0951</name>
</gene>
<keyword evidence="3" id="KW-0326">Glycosidase</keyword>
<protein>
    <submittedName>
        <fullName evidence="4">Uncharacterized protein</fullName>
    </submittedName>
</protein>
<evidence type="ECO:0000256" key="3">
    <source>
        <dbReference type="ARBA" id="ARBA00023295"/>
    </source>
</evidence>
<proteinExistence type="inferred from homology"/>
<keyword evidence="5" id="KW-1185">Reference proteome</keyword>
<evidence type="ECO:0000256" key="2">
    <source>
        <dbReference type="ARBA" id="ARBA00022801"/>
    </source>
</evidence>
<evidence type="ECO:0000313" key="5">
    <source>
        <dbReference type="Proteomes" id="UP000269352"/>
    </source>
</evidence>
<dbReference type="InterPro" id="IPR012341">
    <property type="entry name" value="6hp_glycosidase-like_sf"/>
</dbReference>
<sequence>MSPITDVRAYRTYVENITGGKVTESNTKTRIISRYTELFNRYALRTPDGVFIKDPSQKNQIVSEGQAYWQILAADLARIDPAKAAKYQENFDALLKGTQYMIRLAKASGSWGEFPAWKVKQSGNSVVLDRDQYGPTANSAADADLDIARSLIYAQNLVEQGLWANRGYDRLLNVWLLQARSLFVEQNGVLVLGPSEDWNEFSFTDYLDPAGYKEIAAYLTKQGRVADAAFWEKAAGDSMKLYAETLNDTGTFPAQINVRVRSASDIEVLAANNTRMSYDGIRSPWRIARYITMFAENNAEAQAAKNALAHGSQNNFSHTLSREMDAAMYLPLSVALGSVSSADLADRIFRGRLPRDNYFDNTLELLGLVDTVFPRKVNINNTPSAAPVAPPLQPQTVIPAPQAVPLKDKPVALPVVVMSGWDKDVSYTASKNVLTVHGIGSRGDYDSLALGAVNAEGYSKLVVTVESIRGRMNANRYIGISIDSKNYAGYEVANYAAFPAPVGKRIADNLIDGQLSVGEQLVYDIAGKGQIYLGAKVYVEPNVSITYSFELQK</sequence>
<dbReference type="AlphaFoldDB" id="A0A388TBB9"/>
<organism evidence="4 5">
    <name type="scientific">Termititenax aidoneus</name>
    <dbReference type="NCBI Taxonomy" id="2218524"/>
    <lineage>
        <taxon>Bacteria</taxon>
        <taxon>Bacillati</taxon>
        <taxon>Candidatus Margulisiibacteriota</taxon>
        <taxon>Candidatus Termititenacia</taxon>
        <taxon>Candidatus Termititenacales</taxon>
        <taxon>Candidatus Termititenacaceae</taxon>
        <taxon>Candidatus Termititenax</taxon>
    </lineage>
</organism>
<dbReference type="InterPro" id="IPR008928">
    <property type="entry name" value="6-hairpin_glycosidase_sf"/>
</dbReference>
<comment type="caution">
    <text evidence="4">The sequence shown here is derived from an EMBL/GenBank/DDBJ whole genome shotgun (WGS) entry which is preliminary data.</text>
</comment>
<dbReference type="SUPFAM" id="SSF48208">
    <property type="entry name" value="Six-hairpin glycosidases"/>
    <property type="match status" value="1"/>
</dbReference>
<dbReference type="Gene3D" id="1.50.10.10">
    <property type="match status" value="1"/>
</dbReference>
<comment type="similarity">
    <text evidence="1">Belongs to the glycosyl hydrolase 8 (cellulase D) family.</text>
</comment>
<dbReference type="EMBL" id="BGZN01000014">
    <property type="protein sequence ID" value="GBR73607.1"/>
    <property type="molecule type" value="Genomic_DNA"/>
</dbReference>
<dbReference type="Proteomes" id="UP000269352">
    <property type="component" value="Unassembled WGS sequence"/>
</dbReference>
<evidence type="ECO:0000256" key="1">
    <source>
        <dbReference type="ARBA" id="ARBA00009209"/>
    </source>
</evidence>
<reference evidence="4 5" key="1">
    <citation type="journal article" date="2019" name="ISME J.">
        <title>Genome analyses of uncultured TG2/ZB3 bacteria in 'Margulisbacteria' specifically attached to ectosymbiotic spirochetes of protists in the termite gut.</title>
        <authorList>
            <person name="Utami Y.D."/>
            <person name="Kuwahara H."/>
            <person name="Igai K."/>
            <person name="Murakami T."/>
            <person name="Sugaya K."/>
            <person name="Morikawa T."/>
            <person name="Nagura Y."/>
            <person name="Yuki M."/>
            <person name="Deevong P."/>
            <person name="Inoue T."/>
            <person name="Kihara K."/>
            <person name="Lo N."/>
            <person name="Yamada A."/>
            <person name="Ohkuma M."/>
            <person name="Hongoh Y."/>
        </authorList>
    </citation>
    <scope>NUCLEOTIDE SEQUENCE [LARGE SCALE GENOMIC DNA]</scope>
    <source>
        <strain evidence="4">NkOx7-01</strain>
    </source>
</reference>
<dbReference type="GO" id="GO:0004553">
    <property type="term" value="F:hydrolase activity, hydrolyzing O-glycosyl compounds"/>
    <property type="evidence" value="ECO:0007669"/>
    <property type="project" value="InterPro"/>
</dbReference>
<dbReference type="GO" id="GO:0005975">
    <property type="term" value="P:carbohydrate metabolic process"/>
    <property type="evidence" value="ECO:0007669"/>
    <property type="project" value="InterPro"/>
</dbReference>